<proteinExistence type="predicted"/>
<gene>
    <name evidence="2" type="ORF">TAV2_LOCUS10592</name>
</gene>
<dbReference type="CDD" id="cd06222">
    <property type="entry name" value="RNase_H_like"/>
    <property type="match status" value="1"/>
</dbReference>
<keyword evidence="3" id="KW-1185">Reference proteome</keyword>
<evidence type="ECO:0000259" key="1">
    <source>
        <dbReference type="Pfam" id="PF13456"/>
    </source>
</evidence>
<dbReference type="InterPro" id="IPR052929">
    <property type="entry name" value="RNase_H-like_EbsB-rel"/>
</dbReference>
<name>A0AAU9RZG3_THLAR</name>
<dbReference type="EMBL" id="OU466859">
    <property type="protein sequence ID" value="CAH2051456.1"/>
    <property type="molecule type" value="Genomic_DNA"/>
</dbReference>
<dbReference type="GO" id="GO:0003676">
    <property type="term" value="F:nucleic acid binding"/>
    <property type="evidence" value="ECO:0007669"/>
    <property type="project" value="InterPro"/>
</dbReference>
<dbReference type="Proteomes" id="UP000836841">
    <property type="component" value="Chromosome 3"/>
</dbReference>
<sequence length="186" mass="21184">MEWNEATGENLSCIPAATSRRQQLWIPPPLGWAKCNYDAFNHLDNRDSGLGWIIRNSSGRYLDGGMGKYQGRFIYAEAECSALIWALQSTWSMGYTKVIFEGDNINIVRLINGDGLNLKLQHYINTIIRWTSMFSEIQFTYKHRSSNSCADIPAKRGAVSDRQWGLFHTCPSFLDYTVNNDRTNAS</sequence>
<dbReference type="InterPro" id="IPR002156">
    <property type="entry name" value="RNaseH_domain"/>
</dbReference>
<dbReference type="PANTHER" id="PTHR47074">
    <property type="entry name" value="BNAC02G40300D PROTEIN"/>
    <property type="match status" value="1"/>
</dbReference>
<evidence type="ECO:0000313" key="2">
    <source>
        <dbReference type="EMBL" id="CAH2051456.1"/>
    </source>
</evidence>
<dbReference type="InterPro" id="IPR036397">
    <property type="entry name" value="RNaseH_sf"/>
</dbReference>
<dbReference type="InterPro" id="IPR044730">
    <property type="entry name" value="RNase_H-like_dom_plant"/>
</dbReference>
<accession>A0AAU9RZG3</accession>
<feature type="domain" description="RNase H type-1" evidence="1">
    <location>
        <begin position="36"/>
        <end position="156"/>
    </location>
</feature>
<evidence type="ECO:0000313" key="3">
    <source>
        <dbReference type="Proteomes" id="UP000836841"/>
    </source>
</evidence>
<protein>
    <recommendedName>
        <fullName evidence="1">RNase H type-1 domain-containing protein</fullName>
    </recommendedName>
</protein>
<dbReference type="SUPFAM" id="SSF53098">
    <property type="entry name" value="Ribonuclease H-like"/>
    <property type="match status" value="1"/>
</dbReference>
<dbReference type="GO" id="GO:0004523">
    <property type="term" value="F:RNA-DNA hybrid ribonuclease activity"/>
    <property type="evidence" value="ECO:0007669"/>
    <property type="project" value="InterPro"/>
</dbReference>
<organism evidence="2 3">
    <name type="scientific">Thlaspi arvense</name>
    <name type="common">Field penny-cress</name>
    <dbReference type="NCBI Taxonomy" id="13288"/>
    <lineage>
        <taxon>Eukaryota</taxon>
        <taxon>Viridiplantae</taxon>
        <taxon>Streptophyta</taxon>
        <taxon>Embryophyta</taxon>
        <taxon>Tracheophyta</taxon>
        <taxon>Spermatophyta</taxon>
        <taxon>Magnoliopsida</taxon>
        <taxon>eudicotyledons</taxon>
        <taxon>Gunneridae</taxon>
        <taxon>Pentapetalae</taxon>
        <taxon>rosids</taxon>
        <taxon>malvids</taxon>
        <taxon>Brassicales</taxon>
        <taxon>Brassicaceae</taxon>
        <taxon>Thlaspideae</taxon>
        <taxon>Thlaspi</taxon>
    </lineage>
</organism>
<dbReference type="PANTHER" id="PTHR47074:SF78">
    <property type="entry name" value="GB|AAF30348.1-RELATED"/>
    <property type="match status" value="1"/>
</dbReference>
<dbReference type="AlphaFoldDB" id="A0AAU9RZG3"/>
<dbReference type="Gene3D" id="3.30.420.10">
    <property type="entry name" value="Ribonuclease H-like superfamily/Ribonuclease H"/>
    <property type="match status" value="1"/>
</dbReference>
<reference evidence="2 3" key="1">
    <citation type="submission" date="2022-03" db="EMBL/GenBank/DDBJ databases">
        <authorList>
            <person name="Nunn A."/>
            <person name="Chopra R."/>
            <person name="Nunn A."/>
            <person name="Contreras Garrido A."/>
        </authorList>
    </citation>
    <scope>NUCLEOTIDE SEQUENCE [LARGE SCALE GENOMIC DNA]</scope>
</reference>
<dbReference type="Pfam" id="PF13456">
    <property type="entry name" value="RVT_3"/>
    <property type="match status" value="1"/>
</dbReference>
<dbReference type="InterPro" id="IPR012337">
    <property type="entry name" value="RNaseH-like_sf"/>
</dbReference>